<evidence type="ECO:0000259" key="2">
    <source>
        <dbReference type="Pfam" id="PF20241"/>
    </source>
</evidence>
<evidence type="ECO:0000313" key="4">
    <source>
        <dbReference type="Proteomes" id="UP001231189"/>
    </source>
</evidence>
<dbReference type="Pfam" id="PF20241">
    <property type="entry name" value="DUF6598"/>
    <property type="match status" value="1"/>
</dbReference>
<reference evidence="3" key="1">
    <citation type="submission" date="2023-07" db="EMBL/GenBank/DDBJ databases">
        <title>A chromosome-level genome assembly of Lolium multiflorum.</title>
        <authorList>
            <person name="Chen Y."/>
            <person name="Copetti D."/>
            <person name="Kolliker R."/>
            <person name="Studer B."/>
        </authorList>
    </citation>
    <scope>NUCLEOTIDE SEQUENCE</scope>
    <source>
        <strain evidence="3">02402/16</strain>
        <tissue evidence="3">Leaf</tissue>
    </source>
</reference>
<evidence type="ECO:0000256" key="1">
    <source>
        <dbReference type="SAM" id="MobiDB-lite"/>
    </source>
</evidence>
<keyword evidence="4" id="KW-1185">Reference proteome</keyword>
<accession>A0AAD8W6Z5</accession>
<gene>
    <name evidence="3" type="ORF">QYE76_060857</name>
</gene>
<comment type="caution">
    <text evidence="3">The sequence shown here is derived from an EMBL/GenBank/DDBJ whole genome shotgun (WGS) entry which is preliminary data.</text>
</comment>
<dbReference type="InterPro" id="IPR046533">
    <property type="entry name" value="DUF6598"/>
</dbReference>
<dbReference type="EMBL" id="JAUUTY010000004">
    <property type="protein sequence ID" value="KAK1643052.1"/>
    <property type="molecule type" value="Genomic_DNA"/>
</dbReference>
<dbReference type="Proteomes" id="UP001231189">
    <property type="component" value="Unassembled WGS sequence"/>
</dbReference>
<dbReference type="AlphaFoldDB" id="A0AAD8W6Z5"/>
<proteinExistence type="predicted"/>
<sequence>MSIYLKENMQYPSMIKDAANKRGSGAGEAPHPTAAAAAAHLAAERAQQSRYDMPPMKIISRLIPRLSPSGHRFASTGPPLHNASASPRWKPSEIAHQVPPSFPTASPPTRRVSRFPHRHRHMASSSRVKGEDLPKPLSAKDFIISLGMENLKDVDTTKVITRYTYVPPADSVEHKVKPSGDAILDKLSSVDKESLAAPEPDYVMEIFPNSSHRDGSIYSGTDDWKIDYRIADRNETWLEAMMFSDPTDCRMHNGICESHASRHMLQFLSLRLAKIPAELGSVELYGYIAARDNMNPLLNYIVHFSRDDPIIVKQGSLIHMAGPKRAIELVGTILIEYDMKIKAGEHEKEDLQVIDGISCLDNIDTWDRTPFTFRIQGDCGAIDVGVSRLSFAYEATVEVVVSQVQSSFSMCIGCFTSGLDEEIRLFDGAIGESRALKRSVVAVASDDEMELKLKVAADSGIPAEYCCCFQSKQHGRATQEIYTGFALIEVKVTWSTLNKPRKGKEAKAV</sequence>
<feature type="region of interest" description="Disordered" evidence="1">
    <location>
        <begin position="70"/>
        <end position="111"/>
    </location>
</feature>
<dbReference type="PANTHER" id="PTHR33065">
    <property type="entry name" value="OS07G0486400 PROTEIN"/>
    <property type="match status" value="1"/>
</dbReference>
<organism evidence="3 4">
    <name type="scientific">Lolium multiflorum</name>
    <name type="common">Italian ryegrass</name>
    <name type="synonym">Lolium perenne subsp. multiflorum</name>
    <dbReference type="NCBI Taxonomy" id="4521"/>
    <lineage>
        <taxon>Eukaryota</taxon>
        <taxon>Viridiplantae</taxon>
        <taxon>Streptophyta</taxon>
        <taxon>Embryophyta</taxon>
        <taxon>Tracheophyta</taxon>
        <taxon>Spermatophyta</taxon>
        <taxon>Magnoliopsida</taxon>
        <taxon>Liliopsida</taxon>
        <taxon>Poales</taxon>
        <taxon>Poaceae</taxon>
        <taxon>BOP clade</taxon>
        <taxon>Pooideae</taxon>
        <taxon>Poodae</taxon>
        <taxon>Poeae</taxon>
        <taxon>Poeae Chloroplast Group 2 (Poeae type)</taxon>
        <taxon>Loliodinae</taxon>
        <taxon>Loliinae</taxon>
        <taxon>Lolium</taxon>
    </lineage>
</organism>
<evidence type="ECO:0000313" key="3">
    <source>
        <dbReference type="EMBL" id="KAK1643052.1"/>
    </source>
</evidence>
<protein>
    <recommendedName>
        <fullName evidence="2">DUF6598 domain-containing protein</fullName>
    </recommendedName>
</protein>
<name>A0AAD8W6Z5_LOLMU</name>
<dbReference type="PANTHER" id="PTHR33065:SF176">
    <property type="entry name" value="DUF6598 DOMAIN-CONTAINING PROTEIN"/>
    <property type="match status" value="1"/>
</dbReference>
<feature type="domain" description="DUF6598" evidence="2">
    <location>
        <begin position="264"/>
        <end position="492"/>
    </location>
</feature>